<gene>
    <name evidence="5" type="ORF">LUZ63_022832</name>
</gene>
<keyword evidence="3" id="KW-0460">Magnesium</keyword>
<keyword evidence="6" id="KW-1185">Reference proteome</keyword>
<keyword evidence="2" id="KW-0479">Metal-binding</keyword>
<dbReference type="NCBIfam" id="TIGR00556">
    <property type="entry name" value="pantethn_trn"/>
    <property type="match status" value="1"/>
</dbReference>
<dbReference type="InterPro" id="IPR037143">
    <property type="entry name" value="4-PPantetheinyl_Trfase_dom_sf"/>
</dbReference>
<organism evidence="5 6">
    <name type="scientific">Rhynchospora breviuscula</name>
    <dbReference type="NCBI Taxonomy" id="2022672"/>
    <lineage>
        <taxon>Eukaryota</taxon>
        <taxon>Viridiplantae</taxon>
        <taxon>Streptophyta</taxon>
        <taxon>Embryophyta</taxon>
        <taxon>Tracheophyta</taxon>
        <taxon>Spermatophyta</taxon>
        <taxon>Magnoliopsida</taxon>
        <taxon>Liliopsida</taxon>
        <taxon>Poales</taxon>
        <taxon>Cyperaceae</taxon>
        <taxon>Cyperoideae</taxon>
        <taxon>Rhynchosporeae</taxon>
        <taxon>Rhynchospora</taxon>
    </lineage>
</organism>
<dbReference type="AlphaFoldDB" id="A0A9Q0BXI9"/>
<comment type="caution">
    <text evidence="5">The sequence shown here is derived from an EMBL/GenBank/DDBJ whole genome shotgun (WGS) entry which is preliminary data.</text>
</comment>
<dbReference type="SUPFAM" id="SSF56214">
    <property type="entry name" value="4'-phosphopantetheinyl transferase"/>
    <property type="match status" value="1"/>
</dbReference>
<dbReference type="Gene3D" id="3.90.470.20">
    <property type="entry name" value="4'-phosphopantetheinyl transferase domain"/>
    <property type="match status" value="1"/>
</dbReference>
<evidence type="ECO:0000313" key="5">
    <source>
        <dbReference type="EMBL" id="KAJ1681950.1"/>
    </source>
</evidence>
<dbReference type="InterPro" id="IPR004568">
    <property type="entry name" value="Ppantetheine-prot_Trfase_dom"/>
</dbReference>
<evidence type="ECO:0000256" key="3">
    <source>
        <dbReference type="ARBA" id="ARBA00022842"/>
    </source>
</evidence>
<name>A0A9Q0BXI9_9POAL</name>
<dbReference type="Proteomes" id="UP001151287">
    <property type="component" value="Unassembled WGS sequence"/>
</dbReference>
<dbReference type="GO" id="GO:0006633">
    <property type="term" value="P:fatty acid biosynthetic process"/>
    <property type="evidence" value="ECO:0007669"/>
    <property type="project" value="InterPro"/>
</dbReference>
<dbReference type="OrthoDB" id="15433at2759"/>
<dbReference type="InterPro" id="IPR008278">
    <property type="entry name" value="4-PPantetheinyl_Trfase_dom"/>
</dbReference>
<dbReference type="GO" id="GO:0008897">
    <property type="term" value="F:holo-[acyl-carrier-protein] synthase activity"/>
    <property type="evidence" value="ECO:0007669"/>
    <property type="project" value="InterPro"/>
</dbReference>
<evidence type="ECO:0000259" key="4">
    <source>
        <dbReference type="Pfam" id="PF01648"/>
    </source>
</evidence>
<dbReference type="GO" id="GO:0000287">
    <property type="term" value="F:magnesium ion binding"/>
    <property type="evidence" value="ECO:0007669"/>
    <property type="project" value="InterPro"/>
</dbReference>
<proteinExistence type="predicted"/>
<accession>A0A9Q0BXI9</accession>
<evidence type="ECO:0000256" key="1">
    <source>
        <dbReference type="ARBA" id="ARBA00022679"/>
    </source>
</evidence>
<dbReference type="EMBL" id="JAMQYH010000852">
    <property type="protein sequence ID" value="KAJ1681950.1"/>
    <property type="molecule type" value="Genomic_DNA"/>
</dbReference>
<protein>
    <recommendedName>
        <fullName evidence="4">4'-phosphopantetheinyl transferase domain-containing protein</fullName>
    </recommendedName>
</protein>
<evidence type="ECO:0000256" key="2">
    <source>
        <dbReference type="ARBA" id="ARBA00022723"/>
    </source>
</evidence>
<feature type="domain" description="4'-phosphopantetheinyl transferase" evidence="4">
    <location>
        <begin position="7"/>
        <end position="88"/>
    </location>
</feature>
<evidence type="ECO:0000313" key="6">
    <source>
        <dbReference type="Proteomes" id="UP001151287"/>
    </source>
</evidence>
<sequence length="121" mass="13083">MCNVPAFARRVQRARNDFIGRFWTPVEIDQSGGRMMSLAARWGAKEATMKALEAGIGRVDPVDIEVELKNGAPHLNLRGSARDIAEKLGLMTWSVSLTHDGLYAMAFVVAVGGEDGQGQPA</sequence>
<dbReference type="Pfam" id="PF01648">
    <property type="entry name" value="ACPS"/>
    <property type="match status" value="1"/>
</dbReference>
<keyword evidence="1" id="KW-0808">Transferase</keyword>
<reference evidence="5" key="1">
    <citation type="journal article" date="2022" name="Cell">
        <title>Repeat-based holocentromeres influence genome architecture and karyotype evolution.</title>
        <authorList>
            <person name="Hofstatter P.G."/>
            <person name="Thangavel G."/>
            <person name="Lux T."/>
            <person name="Neumann P."/>
            <person name="Vondrak T."/>
            <person name="Novak P."/>
            <person name="Zhang M."/>
            <person name="Costa L."/>
            <person name="Castellani M."/>
            <person name="Scott A."/>
            <person name="Toegelov H."/>
            <person name="Fuchs J."/>
            <person name="Mata-Sucre Y."/>
            <person name="Dias Y."/>
            <person name="Vanzela A.L.L."/>
            <person name="Huettel B."/>
            <person name="Almeida C.C.S."/>
            <person name="Simkova H."/>
            <person name="Souza G."/>
            <person name="Pedrosa-Harand A."/>
            <person name="Macas J."/>
            <person name="Mayer K.F.X."/>
            <person name="Houben A."/>
            <person name="Marques A."/>
        </authorList>
    </citation>
    <scope>NUCLEOTIDE SEQUENCE</scope>
    <source>
        <strain evidence="5">RhyBre1mFocal</strain>
    </source>
</reference>